<organism evidence="1 2">
    <name type="scientific">Physocladia obscura</name>
    <dbReference type="NCBI Taxonomy" id="109957"/>
    <lineage>
        <taxon>Eukaryota</taxon>
        <taxon>Fungi</taxon>
        <taxon>Fungi incertae sedis</taxon>
        <taxon>Chytridiomycota</taxon>
        <taxon>Chytridiomycota incertae sedis</taxon>
        <taxon>Chytridiomycetes</taxon>
        <taxon>Chytridiales</taxon>
        <taxon>Chytriomycetaceae</taxon>
        <taxon>Physocladia</taxon>
    </lineage>
</organism>
<dbReference type="Proteomes" id="UP001211907">
    <property type="component" value="Unassembled WGS sequence"/>
</dbReference>
<dbReference type="AlphaFoldDB" id="A0AAD5XAH1"/>
<proteinExistence type="predicted"/>
<gene>
    <name evidence="1" type="ORF">HK100_007871</name>
</gene>
<dbReference type="EMBL" id="JADGJH010003748">
    <property type="protein sequence ID" value="KAJ3089047.1"/>
    <property type="molecule type" value="Genomic_DNA"/>
</dbReference>
<accession>A0AAD5XAH1</accession>
<evidence type="ECO:0000313" key="2">
    <source>
        <dbReference type="Proteomes" id="UP001211907"/>
    </source>
</evidence>
<evidence type="ECO:0000313" key="1">
    <source>
        <dbReference type="EMBL" id="KAJ3089047.1"/>
    </source>
</evidence>
<name>A0AAD5XAH1_9FUNG</name>
<keyword evidence="2" id="KW-1185">Reference proteome</keyword>
<reference evidence="1" key="1">
    <citation type="submission" date="2020-05" db="EMBL/GenBank/DDBJ databases">
        <title>Phylogenomic resolution of chytrid fungi.</title>
        <authorList>
            <person name="Stajich J.E."/>
            <person name="Amses K."/>
            <person name="Simmons R."/>
            <person name="Seto K."/>
            <person name="Myers J."/>
            <person name="Bonds A."/>
            <person name="Quandt C.A."/>
            <person name="Barry K."/>
            <person name="Liu P."/>
            <person name="Grigoriev I."/>
            <person name="Longcore J.E."/>
            <person name="James T.Y."/>
        </authorList>
    </citation>
    <scope>NUCLEOTIDE SEQUENCE</scope>
    <source>
        <strain evidence="1">JEL0513</strain>
    </source>
</reference>
<protein>
    <submittedName>
        <fullName evidence="1">Uncharacterized protein</fullName>
    </submittedName>
</protein>
<sequence length="163" mass="19121">MAAEKRIPRGTTNIKNESNDIFKFGGCLDFSSGGLFFFCNSDFLKIQSNSNRVVMVVVARYDRTPVATLEKTSAEQKKEREAARNLIKRNWLEEVEHNRWVKMAKERKREQNWLNRPNATKIGKNSVSYDPITCEYHKNSEGDKLREEDEKILKLHRLRNKMI</sequence>
<comment type="caution">
    <text evidence="1">The sequence shown here is derived from an EMBL/GenBank/DDBJ whole genome shotgun (WGS) entry which is preliminary data.</text>
</comment>